<keyword evidence="3" id="KW-1185">Reference proteome</keyword>
<dbReference type="PANTHER" id="PTHR24148">
    <property type="entry name" value="ANKYRIN REPEAT DOMAIN-CONTAINING PROTEIN 39 HOMOLOG-RELATED"/>
    <property type="match status" value="1"/>
</dbReference>
<protein>
    <submittedName>
        <fullName evidence="2">HET-domain-containing protein</fullName>
    </submittedName>
</protein>
<name>A0A9P4PIA8_9PLEO</name>
<comment type="caution">
    <text evidence="2">The sequence shown here is derived from an EMBL/GenBank/DDBJ whole genome shotgun (WGS) entry which is preliminary data.</text>
</comment>
<reference evidence="2" key="1">
    <citation type="journal article" date="2020" name="Stud. Mycol.">
        <title>101 Dothideomycetes genomes: a test case for predicting lifestyles and emergence of pathogens.</title>
        <authorList>
            <person name="Haridas S."/>
            <person name="Albert R."/>
            <person name="Binder M."/>
            <person name="Bloem J."/>
            <person name="Labutti K."/>
            <person name="Salamov A."/>
            <person name="Andreopoulos B."/>
            <person name="Baker S."/>
            <person name="Barry K."/>
            <person name="Bills G."/>
            <person name="Bluhm B."/>
            <person name="Cannon C."/>
            <person name="Castanera R."/>
            <person name="Culley D."/>
            <person name="Daum C."/>
            <person name="Ezra D."/>
            <person name="Gonzalez J."/>
            <person name="Henrissat B."/>
            <person name="Kuo A."/>
            <person name="Liang C."/>
            <person name="Lipzen A."/>
            <person name="Lutzoni F."/>
            <person name="Magnuson J."/>
            <person name="Mondo S."/>
            <person name="Nolan M."/>
            <person name="Ohm R."/>
            <person name="Pangilinan J."/>
            <person name="Park H.-J."/>
            <person name="Ramirez L."/>
            <person name="Alfaro M."/>
            <person name="Sun H."/>
            <person name="Tritt A."/>
            <person name="Yoshinaga Y."/>
            <person name="Zwiers L.-H."/>
            <person name="Turgeon B."/>
            <person name="Goodwin S."/>
            <person name="Spatafora J."/>
            <person name="Crous P."/>
            <person name="Grigoriev I."/>
        </authorList>
    </citation>
    <scope>NUCLEOTIDE SEQUENCE</scope>
    <source>
        <strain evidence="2">CBS 690.94</strain>
    </source>
</reference>
<organism evidence="2 3">
    <name type="scientific">Karstenula rhodostoma CBS 690.94</name>
    <dbReference type="NCBI Taxonomy" id="1392251"/>
    <lineage>
        <taxon>Eukaryota</taxon>
        <taxon>Fungi</taxon>
        <taxon>Dikarya</taxon>
        <taxon>Ascomycota</taxon>
        <taxon>Pezizomycotina</taxon>
        <taxon>Dothideomycetes</taxon>
        <taxon>Pleosporomycetidae</taxon>
        <taxon>Pleosporales</taxon>
        <taxon>Massarineae</taxon>
        <taxon>Didymosphaeriaceae</taxon>
        <taxon>Karstenula</taxon>
    </lineage>
</organism>
<sequence length="613" mass="69405">MRSDSTNACFYFYLPAPHHSHCRSMFSTMESLYDSLSTHENPHIRLLTLLSAKSEAGPVCCTIATYELRGAPAFESLSYCWGDATQTRPIECNKRPFPVTENLHSALQHLRYQSEDRVLWIDAICINQDDQKERSSQVVLMRDIYRRAQRVLVWLGPSADHSELAYSTLQRLSEYWPEMQERWERDPTSALKLGPYRKTLQRLCKLQGVAQSDDIETDERFQLQPREIAALRAVLERPWWTRLWVVQEVCVSTAVTMICGLGTMSWNDLSSGYVVAMGAGGMLASVGSTSWMSCCVGLYELKSAFDRMQQQTKTSAGISANPASLQGFFRTIDMFQMTRTTETFRVSVPHDKIYGIVGLVDLHPDEEGLSIVPNYELSVVECYKNAALTIMKQSGSSRLLEEVVFHWVTDRRLEGLPSWVPDWGYDASSSWEGASWGPASPFAKHLAIGMMSQVIARNELPFHACPENERCYPRVVDESVLVLEGCLVDTVASSGQVLSGRLEDDDEEKWRLFGEERIRMPFFQQLYLFVNTILRVSSFVTALLSWENLAFADPTHKTRKLVLVTHLVASICISGSLWTGCREAYSAQLSFGGRCICFFYEIKIKVTSGNAYQ</sequence>
<evidence type="ECO:0000259" key="1">
    <source>
        <dbReference type="Pfam" id="PF06985"/>
    </source>
</evidence>
<evidence type="ECO:0000313" key="2">
    <source>
        <dbReference type="EMBL" id="KAF2444570.1"/>
    </source>
</evidence>
<dbReference type="Pfam" id="PF06985">
    <property type="entry name" value="HET"/>
    <property type="match status" value="1"/>
</dbReference>
<dbReference type="EMBL" id="MU001501">
    <property type="protein sequence ID" value="KAF2444570.1"/>
    <property type="molecule type" value="Genomic_DNA"/>
</dbReference>
<dbReference type="InterPro" id="IPR010730">
    <property type="entry name" value="HET"/>
</dbReference>
<evidence type="ECO:0000313" key="3">
    <source>
        <dbReference type="Proteomes" id="UP000799764"/>
    </source>
</evidence>
<dbReference type="AlphaFoldDB" id="A0A9P4PIA8"/>
<accession>A0A9P4PIA8</accession>
<feature type="domain" description="Heterokaryon incompatibility" evidence="1">
    <location>
        <begin position="74"/>
        <end position="248"/>
    </location>
</feature>
<dbReference type="OrthoDB" id="5416609at2759"/>
<dbReference type="PANTHER" id="PTHR24148:SF64">
    <property type="entry name" value="HETEROKARYON INCOMPATIBILITY DOMAIN-CONTAINING PROTEIN"/>
    <property type="match status" value="1"/>
</dbReference>
<gene>
    <name evidence="2" type="ORF">P171DRAFT_473599</name>
</gene>
<proteinExistence type="predicted"/>
<dbReference type="Proteomes" id="UP000799764">
    <property type="component" value="Unassembled WGS sequence"/>
</dbReference>
<dbReference type="InterPro" id="IPR052895">
    <property type="entry name" value="HetReg/Transcr_Mod"/>
</dbReference>